<dbReference type="EMBL" id="ADAS02000020">
    <property type="protein sequence ID" value="OAV96374.1"/>
    <property type="molecule type" value="Genomic_DNA"/>
</dbReference>
<evidence type="ECO:0000313" key="4">
    <source>
        <dbReference type="Proteomes" id="UP000005240"/>
    </source>
</evidence>
<name>A0A180GV34_PUCT1</name>
<feature type="signal peptide" evidence="1">
    <location>
        <begin position="1"/>
        <end position="19"/>
    </location>
</feature>
<dbReference type="Proteomes" id="UP000005240">
    <property type="component" value="Unassembled WGS sequence"/>
</dbReference>
<evidence type="ECO:0000256" key="1">
    <source>
        <dbReference type="SAM" id="SignalP"/>
    </source>
</evidence>
<keyword evidence="1" id="KW-0732">Signal</keyword>
<protein>
    <submittedName>
        <fullName evidence="2 3">Uncharacterized protein</fullName>
    </submittedName>
</protein>
<sequence length="162" mass="18402">MLFRFLVVALVCSNSYVWGMPHIAAINDIGQVNKIDEAPRFPFMAVRPFNHDQLEVKFSKEEPIPNHGVKTINLDLKAVCAAIRKEEGGKLAAAQLETIARDTMFDQDLLPVDSPFPGNRNHWMRWSSRYSFTTYDGKTFPEIARLVNKVCTQQINAQLPPQ</sequence>
<evidence type="ECO:0000313" key="3">
    <source>
        <dbReference type="EnsemblFungi" id="PTTG_26371-t43_1-p1"/>
    </source>
</evidence>
<keyword evidence="4" id="KW-1185">Reference proteome</keyword>
<reference evidence="3" key="4">
    <citation type="submission" date="2025-05" db="UniProtKB">
        <authorList>
            <consortium name="EnsemblFungi"/>
        </authorList>
    </citation>
    <scope>IDENTIFICATION</scope>
    <source>
        <strain evidence="3">isolate 1-1 / race 1 (BBBD)</strain>
    </source>
</reference>
<feature type="chain" id="PRO_5008110305" evidence="1">
    <location>
        <begin position="20"/>
        <end position="162"/>
    </location>
</feature>
<reference evidence="2" key="2">
    <citation type="submission" date="2016-05" db="EMBL/GenBank/DDBJ databases">
        <title>Comparative analysis highlights variable genome content of wheat rusts and divergence of the mating loci.</title>
        <authorList>
            <person name="Cuomo C.A."/>
            <person name="Bakkeren G."/>
            <person name="Szabo L."/>
            <person name="Khalil H."/>
            <person name="Joly D."/>
            <person name="Goldberg J."/>
            <person name="Young S."/>
            <person name="Zeng Q."/>
            <person name="Fellers J."/>
        </authorList>
    </citation>
    <scope>NUCLEOTIDE SEQUENCE [LARGE SCALE GENOMIC DNA]</scope>
    <source>
        <strain evidence="2">1-1 BBBD Race 1</strain>
    </source>
</reference>
<dbReference type="AlphaFoldDB" id="A0A180GV34"/>
<proteinExistence type="predicted"/>
<dbReference type="VEuPathDB" id="FungiDB:PTTG_26371"/>
<dbReference type="OrthoDB" id="2495499at2759"/>
<dbReference type="EnsemblFungi" id="PTTG_26371-t43_1">
    <property type="protein sequence ID" value="PTTG_26371-t43_1-p1"/>
    <property type="gene ID" value="PTTG_26371"/>
</dbReference>
<reference evidence="3 4" key="3">
    <citation type="journal article" date="2017" name="G3 (Bethesda)">
        <title>Comparative analysis highlights variable genome content of wheat rusts and divergence of the mating loci.</title>
        <authorList>
            <person name="Cuomo C.A."/>
            <person name="Bakkeren G."/>
            <person name="Khalil H.B."/>
            <person name="Panwar V."/>
            <person name="Joly D."/>
            <person name="Linning R."/>
            <person name="Sakthikumar S."/>
            <person name="Song X."/>
            <person name="Adiconis X."/>
            <person name="Fan L."/>
            <person name="Goldberg J.M."/>
            <person name="Levin J.Z."/>
            <person name="Young S."/>
            <person name="Zeng Q."/>
            <person name="Anikster Y."/>
            <person name="Bruce M."/>
            <person name="Wang M."/>
            <person name="Yin C."/>
            <person name="McCallum B."/>
            <person name="Szabo L.J."/>
            <person name="Hulbert S."/>
            <person name="Chen X."/>
            <person name="Fellers J.P."/>
        </authorList>
    </citation>
    <scope>NUCLEOTIDE SEQUENCE</scope>
    <source>
        <strain evidence="3">isolate 1-1 / race 1 (BBBD)</strain>
        <strain evidence="4">Isolate 1-1 / race 1 (BBBD)</strain>
    </source>
</reference>
<evidence type="ECO:0000313" key="2">
    <source>
        <dbReference type="EMBL" id="OAV96374.1"/>
    </source>
</evidence>
<gene>
    <name evidence="2" type="ORF">PTTG_26371</name>
</gene>
<accession>A0A180GV34</accession>
<reference evidence="2" key="1">
    <citation type="submission" date="2009-11" db="EMBL/GenBank/DDBJ databases">
        <authorList>
            <consortium name="The Broad Institute Genome Sequencing Platform"/>
            <person name="Ward D."/>
            <person name="Feldgarden M."/>
            <person name="Earl A."/>
            <person name="Young S.K."/>
            <person name="Zeng Q."/>
            <person name="Koehrsen M."/>
            <person name="Alvarado L."/>
            <person name="Berlin A."/>
            <person name="Bochicchio J."/>
            <person name="Borenstein D."/>
            <person name="Chapman S.B."/>
            <person name="Chen Z."/>
            <person name="Engels R."/>
            <person name="Freedman E."/>
            <person name="Gellesch M."/>
            <person name="Goldberg J."/>
            <person name="Griggs A."/>
            <person name="Gujja S."/>
            <person name="Heilman E."/>
            <person name="Heiman D."/>
            <person name="Hepburn T."/>
            <person name="Howarth C."/>
            <person name="Jen D."/>
            <person name="Larson L."/>
            <person name="Lewis B."/>
            <person name="Mehta T."/>
            <person name="Park D."/>
            <person name="Pearson M."/>
            <person name="Roberts A."/>
            <person name="Saif S."/>
            <person name="Shea T."/>
            <person name="Shenoy N."/>
            <person name="Sisk P."/>
            <person name="Stolte C."/>
            <person name="Sykes S."/>
            <person name="Thomson T."/>
            <person name="Walk T."/>
            <person name="White J."/>
            <person name="Yandava C."/>
            <person name="Izard J."/>
            <person name="Baranova O.V."/>
            <person name="Blanton J.M."/>
            <person name="Tanner A.C."/>
            <person name="Dewhirst F.E."/>
            <person name="Haas B."/>
            <person name="Nusbaum C."/>
            <person name="Birren B."/>
        </authorList>
    </citation>
    <scope>NUCLEOTIDE SEQUENCE [LARGE SCALE GENOMIC DNA]</scope>
    <source>
        <strain evidence="2">1-1 BBBD Race 1</strain>
    </source>
</reference>
<organism evidence="2">
    <name type="scientific">Puccinia triticina (isolate 1-1 / race 1 (BBBD))</name>
    <name type="common">Brown leaf rust fungus</name>
    <dbReference type="NCBI Taxonomy" id="630390"/>
    <lineage>
        <taxon>Eukaryota</taxon>
        <taxon>Fungi</taxon>
        <taxon>Dikarya</taxon>
        <taxon>Basidiomycota</taxon>
        <taxon>Pucciniomycotina</taxon>
        <taxon>Pucciniomycetes</taxon>
        <taxon>Pucciniales</taxon>
        <taxon>Pucciniaceae</taxon>
        <taxon>Puccinia</taxon>
    </lineage>
</organism>